<dbReference type="EMBL" id="JAYMYQ010000009">
    <property type="protein sequence ID" value="KAK7314220.1"/>
    <property type="molecule type" value="Genomic_DNA"/>
</dbReference>
<name>A0AAN9KB26_CANGL</name>
<organism evidence="1 2">
    <name type="scientific">Canavalia gladiata</name>
    <name type="common">Sword bean</name>
    <name type="synonym">Dolichos gladiatus</name>
    <dbReference type="NCBI Taxonomy" id="3824"/>
    <lineage>
        <taxon>Eukaryota</taxon>
        <taxon>Viridiplantae</taxon>
        <taxon>Streptophyta</taxon>
        <taxon>Embryophyta</taxon>
        <taxon>Tracheophyta</taxon>
        <taxon>Spermatophyta</taxon>
        <taxon>Magnoliopsida</taxon>
        <taxon>eudicotyledons</taxon>
        <taxon>Gunneridae</taxon>
        <taxon>Pentapetalae</taxon>
        <taxon>rosids</taxon>
        <taxon>fabids</taxon>
        <taxon>Fabales</taxon>
        <taxon>Fabaceae</taxon>
        <taxon>Papilionoideae</taxon>
        <taxon>50 kb inversion clade</taxon>
        <taxon>NPAAA clade</taxon>
        <taxon>indigoferoid/millettioid clade</taxon>
        <taxon>Phaseoleae</taxon>
        <taxon>Canavalia</taxon>
    </lineage>
</organism>
<comment type="caution">
    <text evidence="1">The sequence shown here is derived from an EMBL/GenBank/DDBJ whole genome shotgun (WGS) entry which is preliminary data.</text>
</comment>
<dbReference type="AlphaFoldDB" id="A0AAN9KB26"/>
<gene>
    <name evidence="1" type="ORF">VNO77_39433</name>
</gene>
<accession>A0AAN9KB26</accession>
<keyword evidence="2" id="KW-1185">Reference proteome</keyword>
<sequence length="74" mass="8257">MRLTPPLVNHSRDITCALSLHAPSPFYRKLEGSSVLSSIFTFHCCMRFVGNVSESSATTSFCLHLLDSMMLLFC</sequence>
<proteinExistence type="predicted"/>
<protein>
    <submittedName>
        <fullName evidence="1">Uncharacterized protein</fullName>
    </submittedName>
</protein>
<dbReference type="Proteomes" id="UP001367508">
    <property type="component" value="Unassembled WGS sequence"/>
</dbReference>
<evidence type="ECO:0000313" key="2">
    <source>
        <dbReference type="Proteomes" id="UP001367508"/>
    </source>
</evidence>
<evidence type="ECO:0000313" key="1">
    <source>
        <dbReference type="EMBL" id="KAK7314220.1"/>
    </source>
</evidence>
<reference evidence="1 2" key="1">
    <citation type="submission" date="2024-01" db="EMBL/GenBank/DDBJ databases">
        <title>The genomes of 5 underutilized Papilionoideae crops provide insights into root nodulation and disease resistanc.</title>
        <authorList>
            <person name="Jiang F."/>
        </authorList>
    </citation>
    <scope>NUCLEOTIDE SEQUENCE [LARGE SCALE GENOMIC DNA]</scope>
    <source>
        <strain evidence="1">LVBAO_FW01</strain>
        <tissue evidence="1">Leaves</tissue>
    </source>
</reference>